<dbReference type="GO" id="GO:0042973">
    <property type="term" value="F:glucan endo-1,3-beta-D-glucosidase activity"/>
    <property type="evidence" value="ECO:0007669"/>
    <property type="project" value="UniProtKB-EC"/>
</dbReference>
<sequence length="442" mass="45798">MPPLILVMAALLLPPAADATSSALLGINYGRVGNNLPPANAVPPMLSSLGVGRVRLYDADPATLRAFANTGVELVVGVPDECLAAVSTPSGAASWVRSVVQPALPATKIAVLTVGNEVLTGANSSSLSRSLLPAMQCLHDALAQLGLDKQVAVTTAHNLGVLATSYPPSSAYFRKDLLPLLCPILDFHARTGSPFLVNAYPYFAYAEDPTGVELEYALLEPTYAGVADPSSGLHYPNLLVAQVDAVYHAIAAANTAAARAVEVRVSETGWPSAGDANETGATPQNAARYNGNVMRLVADGKGTPLRPSVALRAYMFALFNENMKPGPTSERNYGLFKPDGTPVYELSYRLPKDNTNSGGGGGGSGTIGGGGEYNGHGEDGGYYSISASAKPAECQGIKEHDAGLVDMVDTSSCSSMCGCPYDDDGIVIVSRSSDGRKEASGF</sequence>
<keyword evidence="11" id="KW-1185">Reference proteome</keyword>
<protein>
    <recommendedName>
        <fullName evidence="3">glucan endo-1,3-beta-D-glucosidase</fullName>
        <ecNumber evidence="3">3.2.1.39</ecNumber>
    </recommendedName>
</protein>
<dbReference type="AlphaFoldDB" id="A0A0E0EW14"/>
<dbReference type="PANTHER" id="PTHR32227">
    <property type="entry name" value="GLUCAN ENDO-1,3-BETA-GLUCOSIDASE BG1-RELATED-RELATED"/>
    <property type="match status" value="1"/>
</dbReference>
<reference evidence="10" key="1">
    <citation type="submission" date="2015-04" db="UniProtKB">
        <authorList>
            <consortium name="EnsemblPlants"/>
        </authorList>
    </citation>
    <scope>IDENTIFICATION</scope>
</reference>
<dbReference type="Pfam" id="PF00332">
    <property type="entry name" value="Glyco_hydro_17"/>
    <property type="match status" value="1"/>
</dbReference>
<feature type="region of interest" description="Disordered" evidence="8">
    <location>
        <begin position="352"/>
        <end position="372"/>
    </location>
</feature>
<keyword evidence="5" id="KW-0378">Hydrolase</keyword>
<reference evidence="10" key="2">
    <citation type="submission" date="2018-05" db="EMBL/GenBank/DDBJ databases">
        <title>OmerRS3 (Oryza meridionalis Reference Sequence Version 3).</title>
        <authorList>
            <person name="Zhang J."/>
            <person name="Kudrna D."/>
            <person name="Lee S."/>
            <person name="Talag J."/>
            <person name="Welchert J."/>
            <person name="Wing R.A."/>
        </authorList>
    </citation>
    <scope>NUCLEOTIDE SEQUENCE [LARGE SCALE GENOMIC DNA]</scope>
    <source>
        <strain evidence="10">cv. OR44</strain>
    </source>
</reference>
<dbReference type="InterPro" id="IPR044965">
    <property type="entry name" value="Glyco_hydro_17_plant"/>
</dbReference>
<evidence type="ECO:0000256" key="8">
    <source>
        <dbReference type="SAM" id="MobiDB-lite"/>
    </source>
</evidence>
<keyword evidence="4 9" id="KW-0732">Signal</keyword>
<evidence type="ECO:0000256" key="3">
    <source>
        <dbReference type="ARBA" id="ARBA00012780"/>
    </source>
</evidence>
<dbReference type="SUPFAM" id="SSF51445">
    <property type="entry name" value="(Trans)glycosidases"/>
    <property type="match status" value="1"/>
</dbReference>
<organism evidence="10">
    <name type="scientific">Oryza meridionalis</name>
    <dbReference type="NCBI Taxonomy" id="40149"/>
    <lineage>
        <taxon>Eukaryota</taxon>
        <taxon>Viridiplantae</taxon>
        <taxon>Streptophyta</taxon>
        <taxon>Embryophyta</taxon>
        <taxon>Tracheophyta</taxon>
        <taxon>Spermatophyta</taxon>
        <taxon>Magnoliopsida</taxon>
        <taxon>Liliopsida</taxon>
        <taxon>Poales</taxon>
        <taxon>Poaceae</taxon>
        <taxon>BOP clade</taxon>
        <taxon>Oryzoideae</taxon>
        <taxon>Oryzeae</taxon>
        <taxon>Oryzinae</taxon>
        <taxon>Oryza</taxon>
    </lineage>
</organism>
<evidence type="ECO:0000256" key="7">
    <source>
        <dbReference type="RuleBase" id="RU004335"/>
    </source>
</evidence>
<feature type="chain" id="PRO_5002358814" description="glucan endo-1,3-beta-D-glucosidase" evidence="9">
    <location>
        <begin position="20"/>
        <end position="442"/>
    </location>
</feature>
<name>A0A0E0EW14_9ORYZ</name>
<dbReference type="Gramene" id="OMERI10G02570.1">
    <property type="protein sequence ID" value="OMERI10G02570.1"/>
    <property type="gene ID" value="OMERI10G02570"/>
</dbReference>
<dbReference type="HOGENOM" id="CLU_024953_1_1_1"/>
<dbReference type="eggNOG" id="ENOG502QV7R">
    <property type="taxonomic scope" value="Eukaryota"/>
</dbReference>
<evidence type="ECO:0000313" key="11">
    <source>
        <dbReference type="Proteomes" id="UP000008021"/>
    </source>
</evidence>
<evidence type="ECO:0000256" key="4">
    <source>
        <dbReference type="ARBA" id="ARBA00022729"/>
    </source>
</evidence>
<dbReference type="STRING" id="40149.A0A0E0EW14"/>
<evidence type="ECO:0000256" key="5">
    <source>
        <dbReference type="ARBA" id="ARBA00022801"/>
    </source>
</evidence>
<evidence type="ECO:0000313" key="10">
    <source>
        <dbReference type="EnsemblPlants" id="OMERI10G02570.1"/>
    </source>
</evidence>
<dbReference type="FunFam" id="3.20.20.80:FF:000005">
    <property type="entry name" value="Glucan endo-1,3-beta-glucosidase 14"/>
    <property type="match status" value="1"/>
</dbReference>
<comment type="catalytic activity">
    <reaction evidence="1">
        <text>Hydrolysis of (1-&gt;3)-beta-D-glucosidic linkages in (1-&gt;3)-beta-D-glucans.</text>
        <dbReference type="EC" id="3.2.1.39"/>
    </reaction>
</comment>
<evidence type="ECO:0000256" key="1">
    <source>
        <dbReference type="ARBA" id="ARBA00000382"/>
    </source>
</evidence>
<comment type="similarity">
    <text evidence="2 7">Belongs to the glycosyl hydrolase 17 family.</text>
</comment>
<feature type="compositionally biased region" description="Gly residues" evidence="8">
    <location>
        <begin position="357"/>
        <end position="372"/>
    </location>
</feature>
<dbReference type="EnsemblPlants" id="OMERI10G02570.1">
    <property type="protein sequence ID" value="OMERI10G02570.1"/>
    <property type="gene ID" value="OMERI10G02570"/>
</dbReference>
<dbReference type="EC" id="3.2.1.39" evidence="3"/>
<dbReference type="Proteomes" id="UP000008021">
    <property type="component" value="Chromosome 10"/>
</dbReference>
<dbReference type="InterPro" id="IPR000490">
    <property type="entry name" value="Glyco_hydro_17"/>
</dbReference>
<proteinExistence type="inferred from homology"/>
<evidence type="ECO:0000256" key="9">
    <source>
        <dbReference type="SAM" id="SignalP"/>
    </source>
</evidence>
<feature type="signal peptide" evidence="9">
    <location>
        <begin position="1"/>
        <end position="19"/>
    </location>
</feature>
<evidence type="ECO:0000256" key="6">
    <source>
        <dbReference type="ARBA" id="ARBA00023295"/>
    </source>
</evidence>
<dbReference type="GO" id="GO:0005975">
    <property type="term" value="P:carbohydrate metabolic process"/>
    <property type="evidence" value="ECO:0007669"/>
    <property type="project" value="InterPro"/>
</dbReference>
<dbReference type="InterPro" id="IPR017853">
    <property type="entry name" value="GH"/>
</dbReference>
<evidence type="ECO:0000256" key="2">
    <source>
        <dbReference type="ARBA" id="ARBA00008773"/>
    </source>
</evidence>
<dbReference type="Gene3D" id="3.20.20.80">
    <property type="entry name" value="Glycosidases"/>
    <property type="match status" value="1"/>
</dbReference>
<accession>A0A0E0EW14</accession>
<keyword evidence="6" id="KW-0326">Glycosidase</keyword>